<dbReference type="InterPro" id="IPR036691">
    <property type="entry name" value="Endo/exonu/phosph_ase_sf"/>
</dbReference>
<dbReference type="AlphaFoldDB" id="A0A6G3SNM1"/>
<reference evidence="3" key="1">
    <citation type="submission" date="2020-01" db="EMBL/GenBank/DDBJ databases">
        <title>Insect and environment-associated Actinomycetes.</title>
        <authorList>
            <person name="Currrie C."/>
            <person name="Chevrette M."/>
            <person name="Carlson C."/>
            <person name="Stubbendieck R."/>
            <person name="Wendt-Pienkowski E."/>
        </authorList>
    </citation>
    <scope>NUCLEOTIDE SEQUENCE</scope>
    <source>
        <strain evidence="3">SID505</strain>
    </source>
</reference>
<gene>
    <name evidence="3" type="ORF">G3I43_10575</name>
</gene>
<dbReference type="GO" id="GO:0004519">
    <property type="term" value="F:endonuclease activity"/>
    <property type="evidence" value="ECO:0007669"/>
    <property type="project" value="UniProtKB-KW"/>
</dbReference>
<dbReference type="Gene3D" id="3.60.10.10">
    <property type="entry name" value="Endonuclease/exonuclease/phosphatase"/>
    <property type="match status" value="1"/>
</dbReference>
<feature type="transmembrane region" description="Helical" evidence="1">
    <location>
        <begin position="84"/>
        <end position="105"/>
    </location>
</feature>
<proteinExistence type="predicted"/>
<name>A0A6G3SNM1_STRAQ</name>
<feature type="transmembrane region" description="Helical" evidence="1">
    <location>
        <begin position="24"/>
        <end position="46"/>
    </location>
</feature>
<dbReference type="EMBL" id="JAAGMK010000285">
    <property type="protein sequence ID" value="NEB84616.1"/>
    <property type="molecule type" value="Genomic_DNA"/>
</dbReference>
<keyword evidence="3" id="KW-0378">Hydrolase</keyword>
<comment type="caution">
    <text evidence="3">The sequence shown here is derived from an EMBL/GenBank/DDBJ whole genome shotgun (WGS) entry which is preliminary data.</text>
</comment>
<keyword evidence="3" id="KW-0269">Exonuclease</keyword>
<evidence type="ECO:0000259" key="2">
    <source>
        <dbReference type="Pfam" id="PF03372"/>
    </source>
</evidence>
<accession>A0A6G3SNM1</accession>
<protein>
    <submittedName>
        <fullName evidence="3">Endonuclease/exonuclease/phosphatase family protein</fullName>
    </submittedName>
</protein>
<dbReference type="SUPFAM" id="SSF56219">
    <property type="entry name" value="DNase I-like"/>
    <property type="match status" value="1"/>
</dbReference>
<keyword evidence="1" id="KW-0472">Membrane</keyword>
<keyword evidence="3" id="KW-0255">Endonuclease</keyword>
<organism evidence="3">
    <name type="scientific">Streptomyces anulatus</name>
    <name type="common">Streptomyces chrysomallus</name>
    <dbReference type="NCBI Taxonomy" id="1892"/>
    <lineage>
        <taxon>Bacteria</taxon>
        <taxon>Bacillati</taxon>
        <taxon>Actinomycetota</taxon>
        <taxon>Actinomycetes</taxon>
        <taxon>Kitasatosporales</taxon>
        <taxon>Streptomycetaceae</taxon>
        <taxon>Streptomyces</taxon>
    </lineage>
</organism>
<dbReference type="InterPro" id="IPR005135">
    <property type="entry name" value="Endo/exonuclease/phosphatase"/>
</dbReference>
<feature type="transmembrane region" description="Helical" evidence="1">
    <location>
        <begin position="58"/>
        <end position="77"/>
    </location>
</feature>
<sequence length="343" mass="36381">MTDTVAEASGDTRRRRAGGRGRRWGLLGCGVALTAPAALLVVRLTGLDAGTPLAMPMVLFPWTTVIAVLVLLLVAAVPVLRSRWALAGVAALVIAHAVLLAPRFLPDGRQVPAHAVELRVATLNTNGGAADARAVVELVRTERIDVLAVQQMPRGGVEALDRAGLDALLPYRELRPEFDSSIYSRLPLGDAGTTDADTAWPQTVAEVTVGGRDVRFMAVHTYYPLGSPERWTRDMAALTSLAGRDGPDTVYLGDFNASLDHAPMRDLLAAGLIDTHAELGHGWAPTWPVGHALVPPVVQLDHVLHGPGLAGVSVSEHAVPGTDHRAVVAVLALLPEKDRQRGR</sequence>
<keyword evidence="1" id="KW-1133">Transmembrane helix</keyword>
<dbReference type="Pfam" id="PF03372">
    <property type="entry name" value="Exo_endo_phos"/>
    <property type="match status" value="1"/>
</dbReference>
<keyword evidence="1" id="KW-0812">Transmembrane</keyword>
<evidence type="ECO:0000313" key="3">
    <source>
        <dbReference type="EMBL" id="NEB84616.1"/>
    </source>
</evidence>
<keyword evidence="3" id="KW-0540">Nuclease</keyword>
<evidence type="ECO:0000256" key="1">
    <source>
        <dbReference type="SAM" id="Phobius"/>
    </source>
</evidence>
<feature type="domain" description="Endonuclease/exonuclease/phosphatase" evidence="2">
    <location>
        <begin position="121"/>
        <end position="324"/>
    </location>
</feature>
<dbReference type="GO" id="GO:0004527">
    <property type="term" value="F:exonuclease activity"/>
    <property type="evidence" value="ECO:0007669"/>
    <property type="project" value="UniProtKB-KW"/>
</dbReference>
<dbReference type="RefSeq" id="WP_164257255.1">
    <property type="nucleotide sequence ID" value="NZ_JAAGMK010000285.1"/>
</dbReference>